<name>A0ABU0DY14_9FIRM</name>
<dbReference type="Proteomes" id="UP001230220">
    <property type="component" value="Unassembled WGS sequence"/>
</dbReference>
<organism evidence="1 2">
    <name type="scientific">Breznakia pachnodae</name>
    <dbReference type="NCBI Taxonomy" id="265178"/>
    <lineage>
        <taxon>Bacteria</taxon>
        <taxon>Bacillati</taxon>
        <taxon>Bacillota</taxon>
        <taxon>Erysipelotrichia</taxon>
        <taxon>Erysipelotrichales</taxon>
        <taxon>Erysipelotrichaceae</taxon>
        <taxon>Breznakia</taxon>
    </lineage>
</organism>
<dbReference type="EMBL" id="JAUSUR010000001">
    <property type="protein sequence ID" value="MDQ0359445.1"/>
    <property type="molecule type" value="Genomic_DNA"/>
</dbReference>
<sequence length="48" mass="5846">MIKEAFKILLNYFVKKGYSYEEAIVKATIVEAHIMYEWKFLMVDYQLH</sequence>
<protein>
    <submittedName>
        <fullName evidence="1">Uncharacterized protein</fullName>
    </submittedName>
</protein>
<reference evidence="1 2" key="1">
    <citation type="submission" date="2023-07" db="EMBL/GenBank/DDBJ databases">
        <title>Genomic Encyclopedia of Type Strains, Phase IV (KMG-IV): sequencing the most valuable type-strain genomes for metagenomic binning, comparative biology and taxonomic classification.</title>
        <authorList>
            <person name="Goeker M."/>
        </authorList>
    </citation>
    <scope>NUCLEOTIDE SEQUENCE [LARGE SCALE GENOMIC DNA]</scope>
    <source>
        <strain evidence="1 2">DSM 16784</strain>
    </source>
</reference>
<keyword evidence="2" id="KW-1185">Reference proteome</keyword>
<accession>A0ABU0DY14</accession>
<dbReference type="RefSeq" id="WP_307404554.1">
    <property type="nucleotide sequence ID" value="NZ_JAUSUR010000001.1"/>
</dbReference>
<gene>
    <name evidence="1" type="ORF">J2S15_000176</name>
</gene>
<evidence type="ECO:0000313" key="1">
    <source>
        <dbReference type="EMBL" id="MDQ0359445.1"/>
    </source>
</evidence>
<proteinExistence type="predicted"/>
<evidence type="ECO:0000313" key="2">
    <source>
        <dbReference type="Proteomes" id="UP001230220"/>
    </source>
</evidence>
<comment type="caution">
    <text evidence="1">The sequence shown here is derived from an EMBL/GenBank/DDBJ whole genome shotgun (WGS) entry which is preliminary data.</text>
</comment>